<organism evidence="2">
    <name type="scientific">marine metagenome</name>
    <dbReference type="NCBI Taxonomy" id="408172"/>
    <lineage>
        <taxon>unclassified sequences</taxon>
        <taxon>metagenomes</taxon>
        <taxon>ecological metagenomes</taxon>
    </lineage>
</organism>
<accession>A0A381T2V0</accession>
<reference evidence="2" key="1">
    <citation type="submission" date="2018-05" db="EMBL/GenBank/DDBJ databases">
        <authorList>
            <person name="Lanie J.A."/>
            <person name="Ng W.-L."/>
            <person name="Kazmierczak K.M."/>
            <person name="Andrzejewski T.M."/>
            <person name="Davidsen T.M."/>
            <person name="Wayne K.J."/>
            <person name="Tettelin H."/>
            <person name="Glass J.I."/>
            <person name="Rusch D."/>
            <person name="Podicherti R."/>
            <person name="Tsui H.-C.T."/>
            <person name="Winkler M.E."/>
        </authorList>
    </citation>
    <scope>NUCLEOTIDE SEQUENCE</scope>
</reference>
<name>A0A381T2V0_9ZZZZ</name>
<gene>
    <name evidence="2" type="ORF">METZ01_LOCUS62755</name>
</gene>
<evidence type="ECO:0000313" key="2">
    <source>
        <dbReference type="EMBL" id="SVA09901.1"/>
    </source>
</evidence>
<dbReference type="InterPro" id="IPR011009">
    <property type="entry name" value="Kinase-like_dom_sf"/>
</dbReference>
<evidence type="ECO:0000259" key="1">
    <source>
        <dbReference type="Pfam" id="PF01636"/>
    </source>
</evidence>
<dbReference type="CDD" id="cd05154">
    <property type="entry name" value="ACAD10_11_N-like"/>
    <property type="match status" value="1"/>
</dbReference>
<feature type="non-terminal residue" evidence="2">
    <location>
        <position position="1"/>
    </location>
</feature>
<dbReference type="InterPro" id="IPR051678">
    <property type="entry name" value="AGP_Transferase"/>
</dbReference>
<dbReference type="InterPro" id="IPR002575">
    <property type="entry name" value="Aminoglycoside_PTrfase"/>
</dbReference>
<proteinExistence type="predicted"/>
<dbReference type="Pfam" id="PF01636">
    <property type="entry name" value="APH"/>
    <property type="match status" value="1"/>
</dbReference>
<dbReference type="Gene3D" id="3.30.200.20">
    <property type="entry name" value="Phosphorylase Kinase, domain 1"/>
    <property type="match status" value="1"/>
</dbReference>
<protein>
    <recommendedName>
        <fullName evidence="1">Aminoglycoside phosphotransferase domain-containing protein</fullName>
    </recommendedName>
</protein>
<sequence>VTGGASNELFEVTRGGERWALRRPPARVPDGRNETMLREYRIIEALADTDVPHARAVACCDDPDVIGANFYLMSFVDGWSPISEPEWPEPFFSDLGARRGLALELVDAIARLSRVDWRAVGLEGLGRPDGFHERQVDRWFAHLERFRFREIPGLDVAADWLRGRAPEVYEPGIMHGDYQFANVMFHHGGPARMAAIVDWEMGTVGDPLLDLAWVVMGWPTADDEPRSGGYVDLTGMPDRDELLERYATVSGRRVDEIDYYVVLARFKMAIVLEGGYARYVAGGADNEKMESFGPIVLDMAARAADLARSTRL</sequence>
<dbReference type="EMBL" id="UINC01003866">
    <property type="protein sequence ID" value="SVA09901.1"/>
    <property type="molecule type" value="Genomic_DNA"/>
</dbReference>
<feature type="domain" description="Aminoglycoside phosphotransferase" evidence="1">
    <location>
        <begin position="2"/>
        <end position="242"/>
    </location>
</feature>
<dbReference type="PANTHER" id="PTHR21310">
    <property type="entry name" value="AMINOGLYCOSIDE PHOSPHOTRANSFERASE-RELATED-RELATED"/>
    <property type="match status" value="1"/>
</dbReference>
<dbReference type="SUPFAM" id="SSF56112">
    <property type="entry name" value="Protein kinase-like (PK-like)"/>
    <property type="match status" value="1"/>
</dbReference>
<dbReference type="InterPro" id="IPR041726">
    <property type="entry name" value="ACAD10_11_N"/>
</dbReference>
<dbReference type="PANTHER" id="PTHR21310:SF40">
    <property type="entry name" value="AMINOGLYCOSIDE PHOSPHOTRANSFERASE DOMAIN-CONTAINING PROTEIN-RELATED"/>
    <property type="match status" value="1"/>
</dbReference>
<dbReference type="Gene3D" id="3.90.1200.10">
    <property type="match status" value="1"/>
</dbReference>
<dbReference type="AlphaFoldDB" id="A0A381T2V0"/>